<dbReference type="GO" id="GO:0046983">
    <property type="term" value="F:protein dimerization activity"/>
    <property type="evidence" value="ECO:0007669"/>
    <property type="project" value="InterPro"/>
</dbReference>
<dbReference type="Gene3D" id="3.60.15.30">
    <property type="entry name" value="Metallo-beta-lactamase domain"/>
    <property type="match status" value="1"/>
</dbReference>
<evidence type="ECO:0000256" key="1">
    <source>
        <dbReference type="ARBA" id="ARBA00022723"/>
    </source>
</evidence>
<dbReference type="EMBL" id="KB206860">
    <property type="protein sequence ID" value="ELP87220.1"/>
    <property type="molecule type" value="Genomic_DNA"/>
</dbReference>
<evidence type="ECO:0000313" key="7">
    <source>
        <dbReference type="Proteomes" id="UP000014680"/>
    </source>
</evidence>
<dbReference type="Pfam" id="PF14863">
    <property type="entry name" value="Alkyl_sulf_dimr"/>
    <property type="match status" value="1"/>
</dbReference>
<protein>
    <submittedName>
        <fullName evidence="6">Alkyl/aryl-sulfatase BDS1, putative</fullName>
    </submittedName>
</protein>
<dbReference type="Proteomes" id="UP000014680">
    <property type="component" value="Unassembled WGS sequence"/>
</dbReference>
<dbReference type="InterPro" id="IPR044097">
    <property type="entry name" value="Bds1/SdsA1_MBL-fold"/>
</dbReference>
<dbReference type="PANTHER" id="PTHR43223:SF1">
    <property type="entry name" value="ALKYL_ARYL-SULFATASE BDS1"/>
    <property type="match status" value="1"/>
</dbReference>
<dbReference type="CDD" id="cd07710">
    <property type="entry name" value="arylsulfatase_Sdsa1-like_MBL-fold"/>
    <property type="match status" value="1"/>
</dbReference>
<dbReference type="InterPro" id="IPR036527">
    <property type="entry name" value="SCP2_sterol-bd_dom_sf"/>
</dbReference>
<dbReference type="AlphaFoldDB" id="A0A0A1TZZ7"/>
<dbReference type="Gene3D" id="1.25.40.880">
    <property type="entry name" value="Alkyl sulfatase, dimerisation domain"/>
    <property type="match status" value="1"/>
</dbReference>
<dbReference type="GeneID" id="14886187"/>
<evidence type="ECO:0000256" key="2">
    <source>
        <dbReference type="ARBA" id="ARBA00022801"/>
    </source>
</evidence>
<dbReference type="GO" id="GO:0046872">
    <property type="term" value="F:metal ion binding"/>
    <property type="evidence" value="ECO:0007669"/>
    <property type="project" value="UniProtKB-KW"/>
</dbReference>
<keyword evidence="3" id="KW-0862">Zinc</keyword>
<organism evidence="6 7">
    <name type="scientific">Entamoeba invadens IP1</name>
    <dbReference type="NCBI Taxonomy" id="370355"/>
    <lineage>
        <taxon>Eukaryota</taxon>
        <taxon>Amoebozoa</taxon>
        <taxon>Evosea</taxon>
        <taxon>Archamoebae</taxon>
        <taxon>Mastigamoebida</taxon>
        <taxon>Entamoebidae</taxon>
        <taxon>Entamoeba</taxon>
    </lineage>
</organism>
<evidence type="ECO:0000313" key="6">
    <source>
        <dbReference type="EMBL" id="ELP87220.1"/>
    </source>
</evidence>
<accession>A0A0A1TZZ7</accession>
<dbReference type="InterPro" id="IPR029229">
    <property type="entry name" value="Alkyl_sulf_C"/>
</dbReference>
<dbReference type="Pfam" id="PF00753">
    <property type="entry name" value="Lactamase_B"/>
    <property type="match status" value="1"/>
</dbReference>
<sequence>MASLYTKAANSAFRNVYDLTYEGDYKDSFEGFYADMKGELNKETIPELMSHYPTVEQINKDCPDTVNPSYFKQNHLDDCEGVFEVIPKKIYQVRPRSIDYANFTVVRGKTGWVIVDCMSSVYSCKTCFDLIQNTVEKLKVSAIIVTHSHGDHYMGYDAVGYDTVPLYLPDNFKQMCFDENVCTVEVMGRRSEYQCGVYNKSPNMVGSCLAPSRLPKVDGKSGSYPHSQNTTYIKENCTLEVDGLQVDFIPTPDTEAPANMMCYFKDYETLSAADNMLHFLHNLVTLRGAKVRSGKLWSKCIDDAIVKYGKTVQHHFGGHDWHLNGNEKINHYWVVQRDMFKYQHDQALRYANKGYTPNEIADVVQFPKSLATEHCCRGFYGNLKNNVKSQYMMYLGWYDNNVAHLNELPPKEISLKYVEACGGIEKALAVGQKAYDCGEYRWASTILNYVVFADKTNQKARNLLADVYDQLAYQCESALWVNSYNTAAIELRNLDWKQPRPKGVPFNEYPISAFCDLMCVSVDPKVLGNMFETVKVVYKDTKEERNLVVSNGTLHVRECNIDDTFTASIEGNRKDVCELLQKNLTFDDAMKDTNFKFTGVEIVKKLLEALDFSVKYYNFVEPQ</sequence>
<keyword evidence="7" id="KW-1185">Reference proteome</keyword>
<dbReference type="SUPFAM" id="SSF56281">
    <property type="entry name" value="Metallo-hydrolase/oxidoreductase"/>
    <property type="match status" value="1"/>
</dbReference>
<dbReference type="KEGG" id="eiv:EIN_093870"/>
<keyword evidence="2" id="KW-0378">Hydrolase</keyword>
<dbReference type="SMART" id="SM00849">
    <property type="entry name" value="Lactamase_B"/>
    <property type="match status" value="1"/>
</dbReference>
<dbReference type="GO" id="GO:0018741">
    <property type="term" value="F:linear primary-alkylsulfatase activity"/>
    <property type="evidence" value="ECO:0007669"/>
    <property type="project" value="InterPro"/>
</dbReference>
<dbReference type="OMA" id="NVIWDPQ"/>
<feature type="domain" description="Metallo-beta-lactamase" evidence="5">
    <location>
        <begin position="100"/>
        <end position="319"/>
    </location>
</feature>
<comment type="similarity">
    <text evidence="4">Belongs to the metallo-beta-lactamase superfamily. Type III sulfatase family.</text>
</comment>
<dbReference type="OrthoDB" id="449487at2759"/>
<dbReference type="InterPro" id="IPR038536">
    <property type="entry name" value="Alkyl/aryl-sulf_dimr_sf"/>
</dbReference>
<dbReference type="GO" id="GO:0018909">
    <property type="term" value="P:dodecyl sulfate metabolic process"/>
    <property type="evidence" value="ECO:0007669"/>
    <property type="project" value="InterPro"/>
</dbReference>
<name>A0A0A1TZZ7_ENTIV</name>
<dbReference type="VEuPathDB" id="AmoebaDB:EIN_093870"/>
<evidence type="ECO:0000256" key="3">
    <source>
        <dbReference type="ARBA" id="ARBA00022833"/>
    </source>
</evidence>
<keyword evidence="1" id="KW-0479">Metal-binding</keyword>
<dbReference type="InterPro" id="IPR029228">
    <property type="entry name" value="Alkyl_sulf_dimr"/>
</dbReference>
<dbReference type="Pfam" id="PF14864">
    <property type="entry name" value="Alkyl_sulf_C"/>
    <property type="match status" value="1"/>
</dbReference>
<gene>
    <name evidence="6" type="ORF">EIN_093870</name>
</gene>
<dbReference type="InterPro" id="IPR036866">
    <property type="entry name" value="RibonucZ/Hydroxyglut_hydro"/>
</dbReference>
<dbReference type="InterPro" id="IPR001279">
    <property type="entry name" value="Metallo-B-lactamas"/>
</dbReference>
<proteinExistence type="inferred from homology"/>
<dbReference type="Gene3D" id="3.30.1050.10">
    <property type="entry name" value="SCP2 sterol-binding domain"/>
    <property type="match status" value="1"/>
</dbReference>
<dbReference type="PANTHER" id="PTHR43223">
    <property type="entry name" value="ALKYL/ARYL-SULFATASE"/>
    <property type="match status" value="1"/>
</dbReference>
<dbReference type="SUPFAM" id="SSF55718">
    <property type="entry name" value="SCP-like"/>
    <property type="match status" value="1"/>
</dbReference>
<evidence type="ECO:0000256" key="4">
    <source>
        <dbReference type="ARBA" id="ARBA00033751"/>
    </source>
</evidence>
<reference evidence="6 7" key="1">
    <citation type="submission" date="2012-10" db="EMBL/GenBank/DDBJ databases">
        <authorList>
            <person name="Zafar N."/>
            <person name="Inman J."/>
            <person name="Hall N."/>
            <person name="Lorenzi H."/>
            <person name="Caler E."/>
        </authorList>
    </citation>
    <scope>NUCLEOTIDE SEQUENCE [LARGE SCALE GENOMIC DNA]</scope>
    <source>
        <strain evidence="6 7">IP1</strain>
    </source>
</reference>
<evidence type="ECO:0000259" key="5">
    <source>
        <dbReference type="SMART" id="SM00849"/>
    </source>
</evidence>
<dbReference type="InterPro" id="IPR052195">
    <property type="entry name" value="Bact_Alkyl/Aryl-Sulfatase"/>
</dbReference>
<dbReference type="RefSeq" id="XP_004253991.1">
    <property type="nucleotide sequence ID" value="XM_004253943.1"/>
</dbReference>